<keyword evidence="2" id="KW-0732">Signal</keyword>
<feature type="transmembrane region" description="Helical" evidence="1">
    <location>
        <begin position="426"/>
        <end position="445"/>
    </location>
</feature>
<feature type="chain" id="PRO_5045228142" evidence="2">
    <location>
        <begin position="24"/>
        <end position="567"/>
    </location>
</feature>
<dbReference type="EMBL" id="CP093547">
    <property type="protein sequence ID" value="UNP30548.1"/>
    <property type="molecule type" value="Genomic_DNA"/>
</dbReference>
<keyword evidence="1" id="KW-0812">Transmembrane</keyword>
<name>A0ABY3XFZ6_9GAMM</name>
<evidence type="ECO:0000313" key="3">
    <source>
        <dbReference type="EMBL" id="UNP30548.1"/>
    </source>
</evidence>
<evidence type="ECO:0000313" key="4">
    <source>
        <dbReference type="Proteomes" id="UP000829194"/>
    </source>
</evidence>
<dbReference type="RefSeq" id="WP_057941769.1">
    <property type="nucleotide sequence ID" value="NZ_CP011131.1"/>
</dbReference>
<dbReference type="Pfam" id="PF13584">
    <property type="entry name" value="BatD"/>
    <property type="match status" value="1"/>
</dbReference>
<reference evidence="3 4" key="1">
    <citation type="submission" date="2022-03" db="EMBL/GenBank/DDBJ databases">
        <title>Complete genome sequence of Lysobacter capsici VKM B-2533 and Lysobacter gummosus 10.1.1, promising sources of lytic agents.</title>
        <authorList>
            <person name="Tarlachkov S.V."/>
            <person name="Kudryakova I.V."/>
            <person name="Afoshin A.S."/>
            <person name="Leontyevskaya E.A."/>
            <person name="Leontyevskaya N.V."/>
        </authorList>
    </citation>
    <scope>NUCLEOTIDE SEQUENCE [LARGE SCALE GENOMIC DNA]</scope>
    <source>
        <strain evidence="3 4">10.1.1</strain>
    </source>
</reference>
<keyword evidence="1" id="KW-0472">Membrane</keyword>
<accession>A0ABY3XFZ6</accession>
<evidence type="ECO:0000256" key="1">
    <source>
        <dbReference type="SAM" id="Phobius"/>
    </source>
</evidence>
<sequence>MPRYLLKFALCLLLAGFSGGVFAQTRAWLDRDSVRAGETVTLNVESDGNVGGGPDYSPLYEDFEPLDSKSSTRIEPGNGGMVARSRYVLTLRPKRSGRLTVAALRVGGVYTKPLNLYVEPEPADTQPAIASSAQVFVEVVPDDESPYVQQAVGWLVRLYSSVPIVGGKLDQPVPDGASLMKIGDDAQYERNIGGNTYTVVERRYLLVPERSGRMSVPPAAFDGRSAPSLIDQLVGGGGDPQHARSKSRVLNVRPVPANAPQPWLPLRSLDLRYRTTPQQLRMGNAASVVVEATVDGASLAQLPELQLPPIDGVQVFAEPVQADEGFTGGRPRVKLTRKFSLVPAREGPVHLDGLRLDWWDVAAGTARSASLPALNWTVTPASGAATGATGMARATGQAADAAGGDGNAASGAVGASGAATSGGTGWAIAAVLFALLWLATLLWALHLRAFAAAKPATQQTAGTEAAALTLNLPALRQLIDVGDFDHIASVLRGLARPPARDDDELIERLADPGQREAVQALRRARWGGGDGVAARTALRAAFAKAPQWRQAQGEAASPLAPLYPVSK</sequence>
<protein>
    <submittedName>
        <fullName evidence="3">BatD family protein</fullName>
    </submittedName>
</protein>
<keyword evidence="1" id="KW-1133">Transmembrane helix</keyword>
<dbReference type="InterPro" id="IPR025738">
    <property type="entry name" value="BatD"/>
</dbReference>
<gene>
    <name evidence="3" type="ORF">MOV92_04570</name>
</gene>
<keyword evidence="4" id="KW-1185">Reference proteome</keyword>
<proteinExistence type="predicted"/>
<dbReference type="PANTHER" id="PTHR40940:SF1">
    <property type="entry name" value="PROTEIN BATD"/>
    <property type="match status" value="1"/>
</dbReference>
<feature type="signal peptide" evidence="2">
    <location>
        <begin position="1"/>
        <end position="23"/>
    </location>
</feature>
<evidence type="ECO:0000256" key="2">
    <source>
        <dbReference type="SAM" id="SignalP"/>
    </source>
</evidence>
<dbReference type="PANTHER" id="PTHR40940">
    <property type="entry name" value="PROTEIN BATD-RELATED"/>
    <property type="match status" value="1"/>
</dbReference>
<organism evidence="3 4">
    <name type="scientific">Lysobacter gummosus</name>
    <dbReference type="NCBI Taxonomy" id="262324"/>
    <lineage>
        <taxon>Bacteria</taxon>
        <taxon>Pseudomonadati</taxon>
        <taxon>Pseudomonadota</taxon>
        <taxon>Gammaproteobacteria</taxon>
        <taxon>Lysobacterales</taxon>
        <taxon>Lysobacteraceae</taxon>
        <taxon>Lysobacter</taxon>
    </lineage>
</organism>
<dbReference type="Proteomes" id="UP000829194">
    <property type="component" value="Chromosome"/>
</dbReference>